<feature type="domain" description="Homeobox" evidence="16">
    <location>
        <begin position="432"/>
        <end position="492"/>
    </location>
</feature>
<dbReference type="SMART" id="SM00249">
    <property type="entry name" value="PHD"/>
    <property type="match status" value="1"/>
</dbReference>
<evidence type="ECO:0000256" key="7">
    <source>
        <dbReference type="ARBA" id="ARBA00023125"/>
    </source>
</evidence>
<reference evidence="17 18" key="1">
    <citation type="submission" date="2024-01" db="EMBL/GenBank/DDBJ databases">
        <title>The complete chloroplast genome sequence of Lithospermum erythrorhizon: insights into the phylogenetic relationship among Boraginaceae species and the maternal lineages of purple gromwells.</title>
        <authorList>
            <person name="Okada T."/>
            <person name="Watanabe K."/>
        </authorList>
    </citation>
    <scope>NUCLEOTIDE SEQUENCE [LARGE SCALE GENOMIC DNA]</scope>
</reference>
<evidence type="ECO:0000256" key="13">
    <source>
        <dbReference type="RuleBase" id="RU000682"/>
    </source>
</evidence>
<keyword evidence="3" id="KW-0479">Metal-binding</keyword>
<protein>
    <submittedName>
        <fullName evidence="17">Chromatin/chromatin-binding, or -regulatory protein</fullName>
    </submittedName>
</protein>
<keyword evidence="7 11" id="KW-0238">DNA-binding</keyword>
<dbReference type="GO" id="GO:0045814">
    <property type="term" value="P:negative regulation of gene expression, epigenetic"/>
    <property type="evidence" value="ECO:0007669"/>
    <property type="project" value="TreeGrafter"/>
</dbReference>
<proteinExistence type="inferred from homology"/>
<keyword evidence="18" id="KW-1185">Reference proteome</keyword>
<feature type="region of interest" description="Disordered" evidence="14">
    <location>
        <begin position="67"/>
        <end position="93"/>
    </location>
</feature>
<evidence type="ECO:0000256" key="12">
    <source>
        <dbReference type="PROSITE-ProRule" id="PRU00146"/>
    </source>
</evidence>
<dbReference type="GO" id="GO:0008270">
    <property type="term" value="F:zinc ion binding"/>
    <property type="evidence" value="ECO:0007669"/>
    <property type="project" value="UniProtKB-KW"/>
</dbReference>
<evidence type="ECO:0000256" key="1">
    <source>
        <dbReference type="ARBA" id="ARBA00004123"/>
    </source>
</evidence>
<keyword evidence="10 11" id="KW-0539">Nucleus</keyword>
<accession>A0AAV3RDM6</accession>
<evidence type="ECO:0000256" key="3">
    <source>
        <dbReference type="ARBA" id="ARBA00022723"/>
    </source>
</evidence>
<evidence type="ECO:0000256" key="6">
    <source>
        <dbReference type="ARBA" id="ARBA00023015"/>
    </source>
</evidence>
<dbReference type="GO" id="GO:0010557">
    <property type="term" value="P:positive regulation of macromolecule biosynthetic process"/>
    <property type="evidence" value="ECO:0007669"/>
    <property type="project" value="UniProtKB-ARBA"/>
</dbReference>
<keyword evidence="8 11" id="KW-0371">Homeobox</keyword>
<feature type="compositionally biased region" description="Basic residues" evidence="14">
    <location>
        <begin position="70"/>
        <end position="88"/>
    </location>
</feature>
<dbReference type="CDD" id="cd15504">
    <property type="entry name" value="PHD_PRHA_like"/>
    <property type="match status" value="1"/>
</dbReference>
<feature type="region of interest" description="Disordered" evidence="14">
    <location>
        <begin position="1"/>
        <end position="51"/>
    </location>
</feature>
<dbReference type="EMBL" id="BAABME010008562">
    <property type="protein sequence ID" value="GAA0173353.1"/>
    <property type="molecule type" value="Genomic_DNA"/>
</dbReference>
<dbReference type="AlphaFoldDB" id="A0AAV3RDM6"/>
<evidence type="ECO:0000256" key="10">
    <source>
        <dbReference type="ARBA" id="ARBA00023242"/>
    </source>
</evidence>
<dbReference type="InterPro" id="IPR011011">
    <property type="entry name" value="Znf_FYVE_PHD"/>
</dbReference>
<dbReference type="InterPro" id="IPR009057">
    <property type="entry name" value="Homeodomain-like_sf"/>
</dbReference>
<dbReference type="Proteomes" id="UP001454036">
    <property type="component" value="Unassembled WGS sequence"/>
</dbReference>
<feature type="region of interest" description="Disordered" evidence="14">
    <location>
        <begin position="271"/>
        <end position="319"/>
    </location>
</feature>
<comment type="subcellular location">
    <subcellularLocation>
        <location evidence="1 11 13">Nucleus</location>
    </subcellularLocation>
</comment>
<dbReference type="Pfam" id="PF00046">
    <property type="entry name" value="Homeodomain"/>
    <property type="match status" value="1"/>
</dbReference>
<dbReference type="SMART" id="SM00389">
    <property type="entry name" value="HOX"/>
    <property type="match status" value="1"/>
</dbReference>
<dbReference type="InterPro" id="IPR019787">
    <property type="entry name" value="Znf_PHD-finger"/>
</dbReference>
<dbReference type="GO" id="GO:0043565">
    <property type="term" value="F:sequence-specific DNA binding"/>
    <property type="evidence" value="ECO:0007669"/>
    <property type="project" value="UniProtKB-ARBA"/>
</dbReference>
<feature type="compositionally biased region" description="Acidic residues" evidence="14">
    <location>
        <begin position="282"/>
        <end position="292"/>
    </location>
</feature>
<keyword evidence="9" id="KW-0804">Transcription</keyword>
<organism evidence="17 18">
    <name type="scientific">Lithospermum erythrorhizon</name>
    <name type="common">Purple gromwell</name>
    <name type="synonym">Lithospermum officinale var. erythrorhizon</name>
    <dbReference type="NCBI Taxonomy" id="34254"/>
    <lineage>
        <taxon>Eukaryota</taxon>
        <taxon>Viridiplantae</taxon>
        <taxon>Streptophyta</taxon>
        <taxon>Embryophyta</taxon>
        <taxon>Tracheophyta</taxon>
        <taxon>Spermatophyta</taxon>
        <taxon>Magnoliopsida</taxon>
        <taxon>eudicotyledons</taxon>
        <taxon>Gunneridae</taxon>
        <taxon>Pentapetalae</taxon>
        <taxon>asterids</taxon>
        <taxon>lamiids</taxon>
        <taxon>Boraginales</taxon>
        <taxon>Boraginaceae</taxon>
        <taxon>Boraginoideae</taxon>
        <taxon>Lithospermeae</taxon>
        <taxon>Lithospermum</taxon>
    </lineage>
</organism>
<dbReference type="Gene3D" id="3.30.40.10">
    <property type="entry name" value="Zinc/RING finger domain, C3HC4 (zinc finger)"/>
    <property type="match status" value="1"/>
</dbReference>
<dbReference type="PANTHER" id="PTHR12628">
    <property type="entry name" value="POLYCOMB-LIKE TRANSCRIPTION FACTOR"/>
    <property type="match status" value="1"/>
</dbReference>
<evidence type="ECO:0000259" key="15">
    <source>
        <dbReference type="PROSITE" id="PS50016"/>
    </source>
</evidence>
<sequence>MPGAANEGYTQVYGSVLGEDGTRTSRKKLKQQSESRADKERKSLKKPSLSSQKDNFYVITINDGDEGHSGHGKYRKHMDKRSTKKRKGDVKLDEASRLQRRTRYLLIKMKLEQNLIDAYSGDGWKGQSREKIKPDTELQRARVQILKCKLGIREVVRELDLLSSVGRIDDSVVAPDGSVHHEHIICAKCMSLEAFPDNDIILCDGTCNRAFHQNCLDPPLKTENIPPGDEGWFCKLCKTKIEVLEATNAHLGTHFPLDSNWQDIFKEEAVSPDGGVSLEPDWPSDESDDNDYDPEKKDNSCSTDLATSESHSANSTSFSTMGSLEDDLLFLDGGESAPETYIRPDSDDTADCEVTCGRRQRHTVDYIKLNDELFGKNTPIEGQISEDEDWGPTQHKRRGKESDAASTLIVPSENENNVGEGTAEEKMHASMKKIRRPFFRIPCQAVEQLRTVFSENELPSRTVRDNLAKQLGLDFEKVNKWFKNSRYHALKVRKGGKGKLCQSRSKSFEFQGILEAAETGPSNSLVSKSTGFMPHFVGVSDEKVNALSLISPLKVKHHKRAVVASPSDKRPGVDCDDVSDMLLREKGKMKNLKGKNQDIVPVVEAEAETNMETLCRLRGKIQRLRQVLVGLPNSRSNKSYMATDNESPVILLPVAELKVKR</sequence>
<dbReference type="InterPro" id="IPR019786">
    <property type="entry name" value="Zinc_finger_PHD-type_CS"/>
</dbReference>
<dbReference type="InterPro" id="IPR001965">
    <property type="entry name" value="Znf_PHD"/>
</dbReference>
<evidence type="ECO:0000256" key="9">
    <source>
        <dbReference type="ARBA" id="ARBA00023163"/>
    </source>
</evidence>
<dbReference type="GO" id="GO:0005634">
    <property type="term" value="C:nucleus"/>
    <property type="evidence" value="ECO:0007669"/>
    <property type="project" value="UniProtKB-SubCell"/>
</dbReference>
<evidence type="ECO:0000313" key="18">
    <source>
        <dbReference type="Proteomes" id="UP001454036"/>
    </source>
</evidence>
<dbReference type="PROSITE" id="PS50071">
    <property type="entry name" value="HOMEOBOX_2"/>
    <property type="match status" value="1"/>
</dbReference>
<dbReference type="InterPro" id="IPR001356">
    <property type="entry name" value="HD"/>
</dbReference>
<dbReference type="GO" id="GO:0006355">
    <property type="term" value="P:regulation of DNA-templated transcription"/>
    <property type="evidence" value="ECO:0007669"/>
    <property type="project" value="UniProtKB-ARBA"/>
</dbReference>
<evidence type="ECO:0000259" key="16">
    <source>
        <dbReference type="PROSITE" id="PS50071"/>
    </source>
</evidence>
<feature type="compositionally biased region" description="Polar residues" evidence="14">
    <location>
        <begin position="300"/>
        <end position="319"/>
    </location>
</feature>
<dbReference type="InterPro" id="IPR045876">
    <property type="entry name" value="PRHA-like_PHD-finger"/>
</dbReference>
<evidence type="ECO:0000256" key="2">
    <source>
        <dbReference type="ARBA" id="ARBA00007427"/>
    </source>
</evidence>
<feature type="region of interest" description="Disordered" evidence="14">
    <location>
        <begin position="379"/>
        <end position="423"/>
    </location>
</feature>
<comment type="caution">
    <text evidence="17">The sequence shown here is derived from an EMBL/GenBank/DDBJ whole genome shotgun (WGS) entry which is preliminary data.</text>
</comment>
<feature type="compositionally biased region" description="Basic and acidic residues" evidence="14">
    <location>
        <begin position="31"/>
        <end position="41"/>
    </location>
</feature>
<evidence type="ECO:0000256" key="5">
    <source>
        <dbReference type="ARBA" id="ARBA00022833"/>
    </source>
</evidence>
<keyword evidence="4 12" id="KW-0863">Zinc-finger</keyword>
<name>A0AAV3RDM6_LITER</name>
<evidence type="ECO:0000256" key="11">
    <source>
        <dbReference type="PROSITE-ProRule" id="PRU00108"/>
    </source>
</evidence>
<dbReference type="SUPFAM" id="SSF46689">
    <property type="entry name" value="Homeodomain-like"/>
    <property type="match status" value="1"/>
</dbReference>
<evidence type="ECO:0000313" key="17">
    <source>
        <dbReference type="EMBL" id="GAA0173353.1"/>
    </source>
</evidence>
<comment type="similarity">
    <text evidence="2">Belongs to the PHD-associated homeobox family.</text>
</comment>
<feature type="domain" description="PHD-type" evidence="15">
    <location>
        <begin position="183"/>
        <end position="240"/>
    </location>
</feature>
<dbReference type="GO" id="GO:0003682">
    <property type="term" value="F:chromatin binding"/>
    <property type="evidence" value="ECO:0007669"/>
    <property type="project" value="TreeGrafter"/>
</dbReference>
<dbReference type="FunFam" id="3.30.40.10:FF:000270">
    <property type="entry name" value="pathogenesis-related homeodomain protein-like"/>
    <property type="match status" value="1"/>
</dbReference>
<dbReference type="PROSITE" id="PS01359">
    <property type="entry name" value="ZF_PHD_1"/>
    <property type="match status" value="1"/>
</dbReference>
<dbReference type="Gene3D" id="1.10.10.60">
    <property type="entry name" value="Homeodomain-like"/>
    <property type="match status" value="1"/>
</dbReference>
<keyword evidence="5" id="KW-0862">Zinc</keyword>
<dbReference type="InterPro" id="IPR013083">
    <property type="entry name" value="Znf_RING/FYVE/PHD"/>
</dbReference>
<dbReference type="PROSITE" id="PS50016">
    <property type="entry name" value="ZF_PHD_2"/>
    <property type="match status" value="1"/>
</dbReference>
<feature type="DNA-binding region" description="Homeobox" evidence="11">
    <location>
        <begin position="434"/>
        <end position="493"/>
    </location>
</feature>
<dbReference type="CDD" id="cd00086">
    <property type="entry name" value="homeodomain"/>
    <property type="match status" value="1"/>
</dbReference>
<gene>
    <name evidence="17" type="ORF">LIER_26985</name>
</gene>
<evidence type="ECO:0000256" key="8">
    <source>
        <dbReference type="ARBA" id="ARBA00023155"/>
    </source>
</evidence>
<dbReference type="Pfam" id="PF00628">
    <property type="entry name" value="PHD"/>
    <property type="match status" value="1"/>
</dbReference>
<evidence type="ECO:0000256" key="14">
    <source>
        <dbReference type="SAM" id="MobiDB-lite"/>
    </source>
</evidence>
<dbReference type="SUPFAM" id="SSF57903">
    <property type="entry name" value="FYVE/PHD zinc finger"/>
    <property type="match status" value="1"/>
</dbReference>
<evidence type="ECO:0000256" key="4">
    <source>
        <dbReference type="ARBA" id="ARBA00022771"/>
    </source>
</evidence>
<dbReference type="PANTHER" id="PTHR12628:SF10">
    <property type="entry name" value="HOMEOBOX DOMAIN-CONTAINING PROTEIN"/>
    <property type="match status" value="1"/>
</dbReference>
<keyword evidence="6" id="KW-0805">Transcription regulation</keyword>